<dbReference type="GO" id="GO:0016787">
    <property type="term" value="F:hydrolase activity"/>
    <property type="evidence" value="ECO:0007669"/>
    <property type="project" value="UniProtKB-KW"/>
</dbReference>
<dbReference type="InterPro" id="IPR051453">
    <property type="entry name" value="MBL_Glyoxalase_II"/>
</dbReference>
<dbReference type="SMART" id="SM00849">
    <property type="entry name" value="Lactamase_B"/>
    <property type="match status" value="1"/>
</dbReference>
<organism evidence="6 7">
    <name type="scientific">candidate division WOR-1 bacterium RIFCSPLOWO2_02_FULL_46_20</name>
    <dbReference type="NCBI Taxonomy" id="1802567"/>
    <lineage>
        <taxon>Bacteria</taxon>
        <taxon>Bacillati</taxon>
        <taxon>Saganbacteria</taxon>
    </lineage>
</organism>
<dbReference type="Pfam" id="PF00753">
    <property type="entry name" value="Lactamase_B"/>
    <property type="match status" value="1"/>
</dbReference>
<evidence type="ECO:0000259" key="5">
    <source>
        <dbReference type="SMART" id="SM00849"/>
    </source>
</evidence>
<evidence type="ECO:0000256" key="2">
    <source>
        <dbReference type="ARBA" id="ARBA00022723"/>
    </source>
</evidence>
<dbReference type="AlphaFoldDB" id="A0A1F4R4H8"/>
<dbReference type="SUPFAM" id="SSF56281">
    <property type="entry name" value="Metallo-hydrolase/oxidoreductase"/>
    <property type="match status" value="1"/>
</dbReference>
<comment type="caution">
    <text evidence="6">The sequence shown here is derived from an EMBL/GenBank/DDBJ whole genome shotgun (WGS) entry which is preliminary data.</text>
</comment>
<dbReference type="InterPro" id="IPR036866">
    <property type="entry name" value="RibonucZ/Hydroxyglut_hydro"/>
</dbReference>
<comment type="cofactor">
    <cofactor evidence="1">
        <name>Zn(2+)</name>
        <dbReference type="ChEBI" id="CHEBI:29105"/>
    </cofactor>
</comment>
<dbReference type="PANTHER" id="PTHR46233">
    <property type="entry name" value="HYDROXYACYLGLUTATHIONE HYDROLASE GLOC"/>
    <property type="match status" value="1"/>
</dbReference>
<dbReference type="Gene3D" id="3.60.15.10">
    <property type="entry name" value="Ribonuclease Z/Hydroxyacylglutathione hydrolase-like"/>
    <property type="match status" value="1"/>
</dbReference>
<keyword evidence="2" id="KW-0479">Metal-binding</keyword>
<dbReference type="Proteomes" id="UP000176938">
    <property type="component" value="Unassembled WGS sequence"/>
</dbReference>
<keyword evidence="3" id="KW-0378">Hydrolase</keyword>
<sequence length="184" mass="20145">MLIKIIKVGSLQTNCYIVVDEKSTEAIIIDPGDEAAKILPNLAGLSIRYIVITHGHPDHFGALDEIKKQTRVPVLIHPDDNWFIEGDNNLKDGDEIKFGSLTLKVIHTPGHSQGSLCLYLPGHLFSGDTLFSTTHGRVDLPGSSPRAMRQSLKTLAALPDDTIVYPGHDETTTIGQEKERGTLE</sequence>
<dbReference type="GO" id="GO:0046872">
    <property type="term" value="F:metal ion binding"/>
    <property type="evidence" value="ECO:0007669"/>
    <property type="project" value="UniProtKB-KW"/>
</dbReference>
<dbReference type="EMBL" id="METP01000065">
    <property type="protein sequence ID" value="OGC03006.1"/>
    <property type="molecule type" value="Genomic_DNA"/>
</dbReference>
<feature type="domain" description="Metallo-beta-lactamase" evidence="5">
    <location>
        <begin position="12"/>
        <end position="168"/>
    </location>
</feature>
<reference evidence="6 7" key="1">
    <citation type="journal article" date="2016" name="Nat. Commun.">
        <title>Thousands of microbial genomes shed light on interconnected biogeochemical processes in an aquifer system.</title>
        <authorList>
            <person name="Anantharaman K."/>
            <person name="Brown C.T."/>
            <person name="Hug L.A."/>
            <person name="Sharon I."/>
            <person name="Castelle C.J."/>
            <person name="Probst A.J."/>
            <person name="Thomas B.C."/>
            <person name="Singh A."/>
            <person name="Wilkins M.J."/>
            <person name="Karaoz U."/>
            <person name="Brodie E.L."/>
            <person name="Williams K.H."/>
            <person name="Hubbard S.S."/>
            <person name="Banfield J.F."/>
        </authorList>
    </citation>
    <scope>NUCLEOTIDE SEQUENCE [LARGE SCALE GENOMIC DNA]</scope>
</reference>
<dbReference type="PANTHER" id="PTHR46233:SF3">
    <property type="entry name" value="HYDROXYACYLGLUTATHIONE HYDROLASE GLOC"/>
    <property type="match status" value="1"/>
</dbReference>
<name>A0A1F4R4H8_UNCSA</name>
<evidence type="ECO:0000256" key="3">
    <source>
        <dbReference type="ARBA" id="ARBA00022801"/>
    </source>
</evidence>
<dbReference type="InterPro" id="IPR001279">
    <property type="entry name" value="Metallo-B-lactamas"/>
</dbReference>
<dbReference type="CDD" id="cd06262">
    <property type="entry name" value="metallo-hydrolase-like_MBL-fold"/>
    <property type="match status" value="1"/>
</dbReference>
<evidence type="ECO:0000256" key="4">
    <source>
        <dbReference type="ARBA" id="ARBA00022833"/>
    </source>
</evidence>
<proteinExistence type="predicted"/>
<evidence type="ECO:0000313" key="6">
    <source>
        <dbReference type="EMBL" id="OGC03006.1"/>
    </source>
</evidence>
<evidence type="ECO:0000313" key="7">
    <source>
        <dbReference type="Proteomes" id="UP000176938"/>
    </source>
</evidence>
<accession>A0A1F4R4H8</accession>
<keyword evidence="4" id="KW-0862">Zinc</keyword>
<protein>
    <recommendedName>
        <fullName evidence="5">Metallo-beta-lactamase domain-containing protein</fullName>
    </recommendedName>
</protein>
<gene>
    <name evidence="6" type="ORF">A3H38_04645</name>
</gene>
<evidence type="ECO:0000256" key="1">
    <source>
        <dbReference type="ARBA" id="ARBA00001947"/>
    </source>
</evidence>